<dbReference type="AlphaFoldDB" id="A0A918DY51"/>
<name>A0A918DY51_9GAMM</name>
<evidence type="ECO:0000313" key="2">
    <source>
        <dbReference type="EMBL" id="GGO88276.1"/>
    </source>
</evidence>
<comment type="caution">
    <text evidence="2">The sequence shown here is derived from an EMBL/GenBank/DDBJ whole genome shotgun (WGS) entry which is preliminary data.</text>
</comment>
<feature type="compositionally biased region" description="Low complexity" evidence="1">
    <location>
        <begin position="16"/>
        <end position="28"/>
    </location>
</feature>
<proteinExistence type="predicted"/>
<accession>A0A918DY51</accession>
<feature type="region of interest" description="Disordered" evidence="1">
    <location>
        <begin position="1"/>
        <end position="36"/>
    </location>
</feature>
<keyword evidence="3" id="KW-1185">Reference proteome</keyword>
<organism evidence="2 3">
    <name type="scientific">Marinobacterium nitratireducens</name>
    <dbReference type="NCBI Taxonomy" id="518897"/>
    <lineage>
        <taxon>Bacteria</taxon>
        <taxon>Pseudomonadati</taxon>
        <taxon>Pseudomonadota</taxon>
        <taxon>Gammaproteobacteria</taxon>
        <taxon>Oceanospirillales</taxon>
        <taxon>Oceanospirillaceae</taxon>
        <taxon>Marinobacterium</taxon>
    </lineage>
</organism>
<dbReference type="Proteomes" id="UP000599578">
    <property type="component" value="Unassembled WGS sequence"/>
</dbReference>
<sequence length="64" mass="6821">MTAGATMEAPAPNQFAARAPLLRSPRARGAGQGEAGSQDIEYFHSLEANGTVKAGTFRRYLLLQ</sequence>
<evidence type="ECO:0000313" key="3">
    <source>
        <dbReference type="Proteomes" id="UP000599578"/>
    </source>
</evidence>
<evidence type="ECO:0000256" key="1">
    <source>
        <dbReference type="SAM" id="MobiDB-lite"/>
    </source>
</evidence>
<protein>
    <submittedName>
        <fullName evidence="2">Uncharacterized protein</fullName>
    </submittedName>
</protein>
<reference evidence="2 3" key="1">
    <citation type="journal article" date="2014" name="Int. J. Syst. Evol. Microbiol.">
        <title>Complete genome sequence of Corynebacterium casei LMG S-19264T (=DSM 44701T), isolated from a smear-ripened cheese.</title>
        <authorList>
            <consortium name="US DOE Joint Genome Institute (JGI-PGF)"/>
            <person name="Walter F."/>
            <person name="Albersmeier A."/>
            <person name="Kalinowski J."/>
            <person name="Ruckert C."/>
        </authorList>
    </citation>
    <scope>NUCLEOTIDE SEQUENCE [LARGE SCALE GENOMIC DNA]</scope>
    <source>
        <strain evidence="2 3">CGMCC 1.7286</strain>
    </source>
</reference>
<gene>
    <name evidence="2" type="ORF">GCM10011348_43400</name>
</gene>
<dbReference type="EMBL" id="BMLT01000016">
    <property type="protein sequence ID" value="GGO88276.1"/>
    <property type="molecule type" value="Genomic_DNA"/>
</dbReference>